<name>A0A2P5BK00_PARAD</name>
<organism evidence="2 3">
    <name type="scientific">Parasponia andersonii</name>
    <name type="common">Sponia andersonii</name>
    <dbReference type="NCBI Taxonomy" id="3476"/>
    <lineage>
        <taxon>Eukaryota</taxon>
        <taxon>Viridiplantae</taxon>
        <taxon>Streptophyta</taxon>
        <taxon>Embryophyta</taxon>
        <taxon>Tracheophyta</taxon>
        <taxon>Spermatophyta</taxon>
        <taxon>Magnoliopsida</taxon>
        <taxon>eudicotyledons</taxon>
        <taxon>Gunneridae</taxon>
        <taxon>Pentapetalae</taxon>
        <taxon>rosids</taxon>
        <taxon>fabids</taxon>
        <taxon>Rosales</taxon>
        <taxon>Cannabaceae</taxon>
        <taxon>Parasponia</taxon>
    </lineage>
</organism>
<dbReference type="AlphaFoldDB" id="A0A2P5BK00"/>
<comment type="caution">
    <text evidence="2">The sequence shown here is derived from an EMBL/GenBank/DDBJ whole genome shotgun (WGS) entry which is preliminary data.</text>
</comment>
<gene>
    <name evidence="2" type="ORF">PanWU01x14_232110</name>
</gene>
<dbReference type="Proteomes" id="UP000237105">
    <property type="component" value="Unassembled WGS sequence"/>
</dbReference>
<accession>A0A2P5BK00</accession>
<evidence type="ECO:0000313" key="2">
    <source>
        <dbReference type="EMBL" id="PON49125.1"/>
    </source>
</evidence>
<keyword evidence="3" id="KW-1185">Reference proteome</keyword>
<reference evidence="3" key="1">
    <citation type="submission" date="2016-06" db="EMBL/GenBank/DDBJ databases">
        <title>Parallel loss of symbiosis genes in relatives of nitrogen-fixing non-legume Parasponia.</title>
        <authorList>
            <person name="Van Velzen R."/>
            <person name="Holmer R."/>
            <person name="Bu F."/>
            <person name="Rutten L."/>
            <person name="Van Zeijl A."/>
            <person name="Liu W."/>
            <person name="Santuari L."/>
            <person name="Cao Q."/>
            <person name="Sharma T."/>
            <person name="Shen D."/>
            <person name="Roswanjaya Y."/>
            <person name="Wardhani T."/>
            <person name="Kalhor M.S."/>
            <person name="Jansen J."/>
            <person name="Van den Hoogen J."/>
            <person name="Gungor B."/>
            <person name="Hartog M."/>
            <person name="Hontelez J."/>
            <person name="Verver J."/>
            <person name="Yang W.-C."/>
            <person name="Schijlen E."/>
            <person name="Repin R."/>
            <person name="Schilthuizen M."/>
            <person name="Schranz E."/>
            <person name="Heidstra R."/>
            <person name="Miyata K."/>
            <person name="Fedorova E."/>
            <person name="Kohlen W."/>
            <person name="Bisseling T."/>
            <person name="Smit S."/>
            <person name="Geurts R."/>
        </authorList>
    </citation>
    <scope>NUCLEOTIDE SEQUENCE [LARGE SCALE GENOMIC DNA]</scope>
    <source>
        <strain evidence="3">cv. WU1-14</strain>
    </source>
</reference>
<protein>
    <submittedName>
        <fullName evidence="2">Uncharacterized protein</fullName>
    </submittedName>
</protein>
<evidence type="ECO:0000256" key="1">
    <source>
        <dbReference type="SAM" id="MobiDB-lite"/>
    </source>
</evidence>
<sequence length="108" mass="12123">SDLGLADGNSSRLRVSLHEFVGTELGLHVNAPPFAYAVEQKLHLHQMQGGPDRPYQTLRANRSSQARMAKRGLARPYGPNKPLVGPKRTESRLTHEWAKRTGFRLTHE</sequence>
<dbReference type="EMBL" id="JXTB01000266">
    <property type="protein sequence ID" value="PON49125.1"/>
    <property type="molecule type" value="Genomic_DNA"/>
</dbReference>
<evidence type="ECO:0000313" key="3">
    <source>
        <dbReference type="Proteomes" id="UP000237105"/>
    </source>
</evidence>
<feature type="region of interest" description="Disordered" evidence="1">
    <location>
        <begin position="45"/>
        <end position="92"/>
    </location>
</feature>
<proteinExistence type="predicted"/>
<feature type="non-terminal residue" evidence="2">
    <location>
        <position position="1"/>
    </location>
</feature>